<comment type="function">
    <text evidence="1">Multidrug efflux pump.</text>
</comment>
<keyword evidence="8 13" id="KW-0812">Transmembrane</keyword>
<dbReference type="InterPro" id="IPR048279">
    <property type="entry name" value="MdtK-like"/>
</dbReference>
<feature type="transmembrane region" description="Helical" evidence="13">
    <location>
        <begin position="138"/>
        <end position="159"/>
    </location>
</feature>
<feature type="transmembrane region" description="Helical" evidence="13">
    <location>
        <begin position="394"/>
        <end position="416"/>
    </location>
</feature>
<evidence type="ECO:0000256" key="6">
    <source>
        <dbReference type="ARBA" id="ARBA00022449"/>
    </source>
</evidence>
<dbReference type="PANTHER" id="PTHR43298:SF2">
    <property type="entry name" value="FMN_FAD EXPORTER YEEO-RELATED"/>
    <property type="match status" value="1"/>
</dbReference>
<dbReference type="STRING" id="926561.GCA_000379025_01452"/>
<organism evidence="14 15">
    <name type="scientific">Orenia marismortui</name>
    <dbReference type="NCBI Taxonomy" id="46469"/>
    <lineage>
        <taxon>Bacteria</taxon>
        <taxon>Bacillati</taxon>
        <taxon>Bacillota</taxon>
        <taxon>Clostridia</taxon>
        <taxon>Halanaerobiales</taxon>
        <taxon>Halobacteroidaceae</taxon>
        <taxon>Orenia</taxon>
    </lineage>
</organism>
<accession>A0A4R8GRG2</accession>
<evidence type="ECO:0000256" key="7">
    <source>
        <dbReference type="ARBA" id="ARBA00022475"/>
    </source>
</evidence>
<keyword evidence="15" id="KW-1185">Reference proteome</keyword>
<feature type="transmembrane region" description="Helical" evidence="13">
    <location>
        <begin position="362"/>
        <end position="382"/>
    </location>
</feature>
<evidence type="ECO:0000256" key="10">
    <source>
        <dbReference type="ARBA" id="ARBA00023065"/>
    </source>
</evidence>
<feature type="transmembrane region" description="Helical" evidence="13">
    <location>
        <begin position="99"/>
        <end position="118"/>
    </location>
</feature>
<keyword evidence="6" id="KW-0050">Antiport</keyword>
<comment type="subcellular location">
    <subcellularLocation>
        <location evidence="2">Cell membrane</location>
        <topology evidence="2">Multi-pass membrane protein</topology>
    </subcellularLocation>
</comment>
<keyword evidence="11 13" id="KW-0472">Membrane</keyword>
<evidence type="ECO:0000313" key="15">
    <source>
        <dbReference type="Proteomes" id="UP000295832"/>
    </source>
</evidence>
<feature type="transmembrane region" description="Helical" evidence="13">
    <location>
        <begin position="171"/>
        <end position="194"/>
    </location>
</feature>
<feature type="transmembrane region" description="Helical" evidence="13">
    <location>
        <begin position="323"/>
        <end position="342"/>
    </location>
</feature>
<evidence type="ECO:0000256" key="8">
    <source>
        <dbReference type="ARBA" id="ARBA00022692"/>
    </source>
</evidence>
<dbReference type="GO" id="GO:0015297">
    <property type="term" value="F:antiporter activity"/>
    <property type="evidence" value="ECO:0007669"/>
    <property type="project" value="UniProtKB-KW"/>
</dbReference>
<keyword evidence="10" id="KW-0406">Ion transport</keyword>
<evidence type="ECO:0000313" key="14">
    <source>
        <dbReference type="EMBL" id="TDX48415.1"/>
    </source>
</evidence>
<dbReference type="NCBIfam" id="TIGR00797">
    <property type="entry name" value="matE"/>
    <property type="match status" value="1"/>
</dbReference>
<evidence type="ECO:0000256" key="13">
    <source>
        <dbReference type="SAM" id="Phobius"/>
    </source>
</evidence>
<sequence length="457" mass="50497">METKVKENKLGTEAIVPLLLKLSIPSIIGMVIQALYNVVDSIYIGRLSTDALSALSLAFPIQMVLISIAVGTGVGTSSLISRLLGEKKEHRANNAAEHVILITFIYGILVGLVGFFYSDIIFRIFTSDPVLIDLGVEYTRIILVGSLALFFPIVANNILRGEGNTLMPMLTMLIGAIINIILDPFLIFGIGIFPKLGVAGAAYATVFARIISGIFIAFILFSDKNQVKLKLEEFKFDFEILKGIYQVGLPAMVMQLLASFMIAVVNIIVGGYNATAIAVVGIYFRLQSFVFMPVFGLNQGYMPIVGYNYGHNKPDRMKRTMKYGFLIALIFTTAGFIVFQIFPEELIRLFNKDQKLIEIGVIALKRISLAFPIIGPAIIGSSTFQALGKGLPSLILSFLRQMILLLPIMYLLGIFFGLDVLWFAFPIAEFIGLILLAFWLSKTLKDVFTAMKKRKLN</sequence>
<feature type="transmembrane region" description="Helical" evidence="13">
    <location>
        <begin position="422"/>
        <end position="441"/>
    </location>
</feature>
<feature type="transmembrane region" description="Helical" evidence="13">
    <location>
        <begin position="200"/>
        <end position="222"/>
    </location>
</feature>
<reference evidence="14 15" key="1">
    <citation type="submission" date="2019-03" db="EMBL/GenBank/DDBJ databases">
        <title>Subsurface microbial communities from deep shales in Ohio and West Virginia, USA.</title>
        <authorList>
            <person name="Wrighton K."/>
        </authorList>
    </citation>
    <scope>NUCLEOTIDE SEQUENCE [LARGE SCALE GENOMIC DNA]</scope>
    <source>
        <strain evidence="14 15">MSL 6dP</strain>
    </source>
</reference>
<evidence type="ECO:0000256" key="3">
    <source>
        <dbReference type="ARBA" id="ARBA00010199"/>
    </source>
</evidence>
<feature type="transmembrane region" description="Helical" evidence="13">
    <location>
        <begin position="14"/>
        <end position="36"/>
    </location>
</feature>
<evidence type="ECO:0000256" key="11">
    <source>
        <dbReference type="ARBA" id="ARBA00023136"/>
    </source>
</evidence>
<dbReference type="InterPro" id="IPR050222">
    <property type="entry name" value="MATE_MdtK"/>
</dbReference>
<dbReference type="GO" id="GO:0006811">
    <property type="term" value="P:monoatomic ion transport"/>
    <property type="evidence" value="ECO:0007669"/>
    <property type="project" value="UniProtKB-KW"/>
</dbReference>
<protein>
    <recommendedName>
        <fullName evidence="4">Probable multidrug resistance protein NorM</fullName>
    </recommendedName>
    <alternativeName>
        <fullName evidence="12">Multidrug-efflux transporter</fullName>
    </alternativeName>
</protein>
<keyword evidence="7" id="KW-1003">Cell membrane</keyword>
<evidence type="ECO:0000256" key="12">
    <source>
        <dbReference type="ARBA" id="ARBA00031636"/>
    </source>
</evidence>
<dbReference type="EMBL" id="SOEG01000028">
    <property type="protein sequence ID" value="TDX48415.1"/>
    <property type="molecule type" value="Genomic_DNA"/>
</dbReference>
<evidence type="ECO:0000256" key="2">
    <source>
        <dbReference type="ARBA" id="ARBA00004651"/>
    </source>
</evidence>
<dbReference type="GO" id="GO:0042910">
    <property type="term" value="F:xenobiotic transmembrane transporter activity"/>
    <property type="evidence" value="ECO:0007669"/>
    <property type="project" value="InterPro"/>
</dbReference>
<dbReference type="RefSeq" id="WP_134118077.1">
    <property type="nucleotide sequence ID" value="NZ_SOEG01000028.1"/>
</dbReference>
<dbReference type="GO" id="GO:0005886">
    <property type="term" value="C:plasma membrane"/>
    <property type="evidence" value="ECO:0007669"/>
    <property type="project" value="UniProtKB-SubCell"/>
</dbReference>
<name>A0A4R8GRG2_9FIRM</name>
<keyword evidence="5" id="KW-0813">Transport</keyword>
<dbReference type="AlphaFoldDB" id="A0A4R8GRG2"/>
<gene>
    <name evidence="14" type="ORF">C7959_12823</name>
</gene>
<proteinExistence type="inferred from homology"/>
<dbReference type="PIRSF" id="PIRSF006603">
    <property type="entry name" value="DinF"/>
    <property type="match status" value="1"/>
</dbReference>
<comment type="similarity">
    <text evidence="3">Belongs to the multi antimicrobial extrusion (MATE) (TC 2.A.66.1) family.</text>
</comment>
<keyword evidence="9 13" id="KW-1133">Transmembrane helix</keyword>
<comment type="caution">
    <text evidence="14">The sequence shown here is derived from an EMBL/GenBank/DDBJ whole genome shotgun (WGS) entry which is preliminary data.</text>
</comment>
<feature type="transmembrane region" description="Helical" evidence="13">
    <location>
        <begin position="56"/>
        <end position="79"/>
    </location>
</feature>
<evidence type="ECO:0000256" key="5">
    <source>
        <dbReference type="ARBA" id="ARBA00022448"/>
    </source>
</evidence>
<evidence type="ECO:0000256" key="1">
    <source>
        <dbReference type="ARBA" id="ARBA00003408"/>
    </source>
</evidence>
<dbReference type="Proteomes" id="UP000295832">
    <property type="component" value="Unassembled WGS sequence"/>
</dbReference>
<evidence type="ECO:0000256" key="4">
    <source>
        <dbReference type="ARBA" id="ARBA00020268"/>
    </source>
</evidence>
<dbReference type="PANTHER" id="PTHR43298">
    <property type="entry name" value="MULTIDRUG RESISTANCE PROTEIN NORM-RELATED"/>
    <property type="match status" value="1"/>
</dbReference>
<dbReference type="InterPro" id="IPR002528">
    <property type="entry name" value="MATE_fam"/>
</dbReference>
<dbReference type="Pfam" id="PF01554">
    <property type="entry name" value="MatE"/>
    <property type="match status" value="2"/>
</dbReference>
<evidence type="ECO:0000256" key="9">
    <source>
        <dbReference type="ARBA" id="ARBA00022989"/>
    </source>
</evidence>